<evidence type="ECO:0000256" key="1">
    <source>
        <dbReference type="SAM" id="Phobius"/>
    </source>
</evidence>
<dbReference type="AlphaFoldDB" id="E0TUN9"/>
<dbReference type="Pfam" id="PF00092">
    <property type="entry name" value="VWA"/>
    <property type="match status" value="1"/>
</dbReference>
<reference key="1">
    <citation type="submission" date="2010-08" db="EMBL/GenBank/DDBJ databases">
        <authorList>
            <person name="Zeigler D.R."/>
        </authorList>
    </citation>
    <scope>NUCLEOTIDE SEQUENCE</scope>
    <source>
        <strain>W23</strain>
    </source>
</reference>
<dbReference type="SUPFAM" id="SSF53300">
    <property type="entry name" value="vWA-like"/>
    <property type="match status" value="1"/>
</dbReference>
<dbReference type="CDD" id="cd01456">
    <property type="entry name" value="vWA_ywmD_type"/>
    <property type="match status" value="1"/>
</dbReference>
<protein>
    <submittedName>
        <fullName evidence="3">Putative exported protein</fullName>
    </submittedName>
</protein>
<feature type="domain" description="VWFA" evidence="2">
    <location>
        <begin position="88"/>
        <end position="281"/>
    </location>
</feature>
<keyword evidence="1" id="KW-0812">Transmembrane</keyword>
<dbReference type="EMBL" id="CP002183">
    <property type="protein sequence ID" value="ADM39659.1"/>
    <property type="molecule type" value="Genomic_DNA"/>
</dbReference>
<proteinExistence type="predicted"/>
<evidence type="ECO:0000259" key="2">
    <source>
        <dbReference type="PROSITE" id="PS50234"/>
    </source>
</evidence>
<accession>E0TUN9</accession>
<dbReference type="InterPro" id="IPR036465">
    <property type="entry name" value="vWFA_dom_sf"/>
</dbReference>
<feature type="transmembrane region" description="Helical" evidence="1">
    <location>
        <begin position="61"/>
        <end position="80"/>
    </location>
</feature>
<dbReference type="HOGENOM" id="CLU_093392_0_0_9"/>
<dbReference type="Gene3D" id="3.40.50.410">
    <property type="entry name" value="von Willebrand factor, type A domain"/>
    <property type="match status" value="1"/>
</dbReference>
<keyword evidence="1" id="KW-1133">Transmembrane helix</keyword>
<dbReference type="PROSITE" id="PS50234">
    <property type="entry name" value="VWFA"/>
    <property type="match status" value="1"/>
</dbReference>
<sequence length="281" mass="30754">MLSGRKRLNIIGISSDFEQKVKRHKRLLALYLFAFSYSSIKKNPTIVGKYDKERKKNMKKLLAAGIIGLLTVSFASPSFAAEKQADTNVAVLFDGSGSMIQKTGGERKIDIAKKSVKSFAELLPKDTNLMLRVFGHAGNNKLSGKALSCSTTETIYGLHPYEGSLFDNSLSEIKPTGWTPIAKALSDTRKEFEAFDADGKNVVYLITDGEETCGGDPAAEIEKLRESNVDTIVNIIGFNFDIKGNEEMKQAAVAGGGEYISANSADEFEQAWEIEAQKFAE</sequence>
<gene>
    <name evidence="3" type="primary">ywmD</name>
    <name evidence="3" type="ordered locus">BSUW23_18120</name>
</gene>
<dbReference type="InterPro" id="IPR002035">
    <property type="entry name" value="VWF_A"/>
</dbReference>
<evidence type="ECO:0000313" key="4">
    <source>
        <dbReference type="Proteomes" id="UP000002233"/>
    </source>
</evidence>
<organism evidence="3 4">
    <name type="scientific">Bacillus spizizenii (strain ATCC 23059 / NRRL B-14472 / W23)</name>
    <name type="common">Bacillus subtilis subsp. spizizenii</name>
    <dbReference type="NCBI Taxonomy" id="655816"/>
    <lineage>
        <taxon>Bacteria</taxon>
        <taxon>Bacillati</taxon>
        <taxon>Bacillota</taxon>
        <taxon>Bacilli</taxon>
        <taxon>Bacillales</taxon>
        <taxon>Bacillaceae</taxon>
        <taxon>Bacillus</taxon>
    </lineage>
</organism>
<name>E0TUN9_BACSH</name>
<evidence type="ECO:0000313" key="3">
    <source>
        <dbReference type="EMBL" id="ADM39659.1"/>
    </source>
</evidence>
<dbReference type="SMART" id="SM00327">
    <property type="entry name" value="VWA"/>
    <property type="match status" value="1"/>
</dbReference>
<keyword evidence="1" id="KW-0472">Membrane</keyword>
<reference evidence="3 4" key="2">
    <citation type="journal article" date="2011" name="Microbiology">
        <title>The genome sequence of Bacillus subtilis subsp. spizizenii W23: insights into speciation within the B. subtilis complex and into the history of B. subtilis genetics.</title>
        <authorList>
            <person name="Zeigler D.R."/>
        </authorList>
    </citation>
    <scope>NUCLEOTIDE SEQUENCE [LARGE SCALE GENOMIC DNA]</scope>
    <source>
        <strain evidence="4">ATCC 23059 / NRRL B-14472 / W23</strain>
    </source>
</reference>
<dbReference type="Proteomes" id="UP000002233">
    <property type="component" value="Chromosome"/>
</dbReference>
<dbReference type="KEGG" id="bss:BSUW23_18120"/>